<keyword evidence="1" id="KW-0732">Signal</keyword>
<accession>A0ABR5F6A7</accession>
<dbReference type="EMBL" id="JWIO01000006">
    <property type="protein sequence ID" value="KLL12271.1"/>
    <property type="molecule type" value="Genomic_DNA"/>
</dbReference>
<comment type="caution">
    <text evidence="3">The sequence shown here is derived from an EMBL/GenBank/DDBJ whole genome shotgun (WGS) entry which is preliminary data.</text>
</comment>
<reference evidence="3 4" key="1">
    <citation type="submission" date="2014-12" db="EMBL/GenBank/DDBJ databases">
        <title>Frankia sp. BMG5.1 draft genome.</title>
        <authorList>
            <person name="Gtari M."/>
            <person name="Ghodhbane-Gtari F."/>
            <person name="Nouioui I."/>
            <person name="Ktari A."/>
            <person name="Hezbri K."/>
            <person name="Mimouni W."/>
            <person name="Sbissi I."/>
            <person name="Ayari A."/>
            <person name="Yamanaka T."/>
            <person name="Normand P."/>
            <person name="Tisa L.S."/>
            <person name="Boudabous A."/>
        </authorList>
    </citation>
    <scope>NUCLEOTIDE SEQUENCE [LARGE SCALE GENOMIC DNA]</scope>
    <source>
        <strain evidence="3 4">BMG5.1</strain>
    </source>
</reference>
<keyword evidence="2" id="KW-0378">Hydrolase</keyword>
<gene>
    <name evidence="3" type="ORF">FrCorBMG51_06155</name>
</gene>
<dbReference type="PANTHER" id="PTHR43037:SF1">
    <property type="entry name" value="BLL1128 PROTEIN"/>
    <property type="match status" value="1"/>
</dbReference>
<dbReference type="Proteomes" id="UP000035425">
    <property type="component" value="Unassembled WGS sequence"/>
</dbReference>
<dbReference type="Gene3D" id="3.40.50.1820">
    <property type="entry name" value="alpha/beta hydrolase"/>
    <property type="match status" value="1"/>
</dbReference>
<dbReference type="InterPro" id="IPR029058">
    <property type="entry name" value="AB_hydrolase_fold"/>
</dbReference>
<protein>
    <submittedName>
        <fullName evidence="3">Plasmid partitioning protein</fullName>
    </submittedName>
</protein>
<evidence type="ECO:0000313" key="3">
    <source>
        <dbReference type="EMBL" id="KLL12271.1"/>
    </source>
</evidence>
<dbReference type="SUPFAM" id="SSF53474">
    <property type="entry name" value="alpha/beta-Hydrolases"/>
    <property type="match status" value="1"/>
</dbReference>
<keyword evidence="4" id="KW-1185">Reference proteome</keyword>
<evidence type="ECO:0000256" key="1">
    <source>
        <dbReference type="ARBA" id="ARBA00022729"/>
    </source>
</evidence>
<dbReference type="InterPro" id="IPR050955">
    <property type="entry name" value="Plant_Biomass_Hydrol_Est"/>
</dbReference>
<name>A0ABR5F6A7_9ACTN</name>
<evidence type="ECO:0000313" key="4">
    <source>
        <dbReference type="Proteomes" id="UP000035425"/>
    </source>
</evidence>
<dbReference type="Pfam" id="PF10503">
    <property type="entry name" value="Esterase_PHB"/>
    <property type="match status" value="1"/>
</dbReference>
<sequence length="222" mass="24233">MWFGCLVVSNPLKAGKQLWAKNRKRVLIIGAVLVVAWIYVSRSGNPDTERAKIPAGYLSAERELAVHADADPGKPLPLVLVLHDDNSDAGAIEKITEASTLADRRDFAVVYPEAVDGEWRLDDPQGADVQYLRDVVRYVSQERSKIDQSRIYIWGLGEGGRAALAVACAAPGNGLKFVAVATVGPVGQSPSCSPETHVQHVDGAWNERVTRALWDFSRQFKA</sequence>
<dbReference type="InterPro" id="IPR010126">
    <property type="entry name" value="Esterase_phb"/>
</dbReference>
<proteinExistence type="predicted"/>
<evidence type="ECO:0000256" key="2">
    <source>
        <dbReference type="ARBA" id="ARBA00022801"/>
    </source>
</evidence>
<organism evidence="3 4">
    <name type="scientific">Protofrankia coriariae</name>
    <dbReference type="NCBI Taxonomy" id="1562887"/>
    <lineage>
        <taxon>Bacteria</taxon>
        <taxon>Bacillati</taxon>
        <taxon>Actinomycetota</taxon>
        <taxon>Actinomycetes</taxon>
        <taxon>Frankiales</taxon>
        <taxon>Frankiaceae</taxon>
        <taxon>Protofrankia</taxon>
    </lineage>
</organism>
<dbReference type="PANTHER" id="PTHR43037">
    <property type="entry name" value="UNNAMED PRODUCT-RELATED"/>
    <property type="match status" value="1"/>
</dbReference>